<protein>
    <recommendedName>
        <fullName evidence="2">Xylanolytic transcriptional activator regulatory domain-containing protein</fullName>
    </recommendedName>
</protein>
<dbReference type="InterPro" id="IPR050797">
    <property type="entry name" value="Carb_Metab_Trans_Reg"/>
</dbReference>
<dbReference type="Proteomes" id="UP000701341">
    <property type="component" value="Unassembled WGS sequence"/>
</dbReference>
<evidence type="ECO:0000313" key="4">
    <source>
        <dbReference type="Proteomes" id="UP000701341"/>
    </source>
</evidence>
<evidence type="ECO:0000256" key="1">
    <source>
        <dbReference type="ARBA" id="ARBA00023242"/>
    </source>
</evidence>
<dbReference type="PANTHER" id="PTHR31668">
    <property type="entry name" value="GLUCOSE TRANSPORT TRANSCRIPTION REGULATOR RGT1-RELATED-RELATED"/>
    <property type="match status" value="1"/>
</dbReference>
<keyword evidence="4" id="KW-1185">Reference proteome</keyword>
<dbReference type="Pfam" id="PF04082">
    <property type="entry name" value="Fungal_trans"/>
    <property type="match status" value="1"/>
</dbReference>
<dbReference type="CDD" id="cd12148">
    <property type="entry name" value="fungal_TF_MHR"/>
    <property type="match status" value="1"/>
</dbReference>
<dbReference type="AlphaFoldDB" id="A0A9P5KZV1"/>
<evidence type="ECO:0000313" key="3">
    <source>
        <dbReference type="EMBL" id="KAF7527282.1"/>
    </source>
</evidence>
<dbReference type="EMBL" id="JAAOZQ010000017">
    <property type="protein sequence ID" value="KAF7527282.1"/>
    <property type="molecule type" value="Genomic_DNA"/>
</dbReference>
<organism evidence="3 4">
    <name type="scientific">Penicillium crustosum</name>
    <name type="common">Blue mold fungus</name>
    <dbReference type="NCBI Taxonomy" id="36656"/>
    <lineage>
        <taxon>Eukaryota</taxon>
        <taxon>Fungi</taxon>
        <taxon>Dikarya</taxon>
        <taxon>Ascomycota</taxon>
        <taxon>Pezizomycotina</taxon>
        <taxon>Eurotiomycetes</taxon>
        <taxon>Eurotiomycetidae</taxon>
        <taxon>Eurotiales</taxon>
        <taxon>Aspergillaceae</taxon>
        <taxon>Penicillium</taxon>
    </lineage>
</organism>
<dbReference type="GO" id="GO:0003677">
    <property type="term" value="F:DNA binding"/>
    <property type="evidence" value="ECO:0007669"/>
    <property type="project" value="InterPro"/>
</dbReference>
<gene>
    <name evidence="3" type="ORF">PCG10_003109</name>
</gene>
<reference evidence="3" key="1">
    <citation type="submission" date="2020-02" db="EMBL/GenBank/DDBJ databases">
        <authorList>
            <person name="Lichtner F.J."/>
        </authorList>
    </citation>
    <scope>NUCLEOTIDE SEQUENCE</scope>
    <source>
        <strain evidence="3">G10</strain>
    </source>
</reference>
<keyword evidence="1" id="KW-0539">Nucleus</keyword>
<accession>A0A9P5KZV1</accession>
<comment type="caution">
    <text evidence="3">The sequence shown here is derived from an EMBL/GenBank/DDBJ whole genome shotgun (WGS) entry which is preliminary data.</text>
</comment>
<dbReference type="PANTHER" id="PTHR31668:SF10">
    <property type="entry name" value="ZN(II)2CYS6 TRANSCRIPTION FACTOR (EUROFUNG)"/>
    <property type="match status" value="1"/>
</dbReference>
<dbReference type="GO" id="GO:0001080">
    <property type="term" value="P:nitrogen catabolite activation of transcription from RNA polymerase II promoter"/>
    <property type="evidence" value="ECO:0007669"/>
    <property type="project" value="TreeGrafter"/>
</dbReference>
<sequence length="289" mass="32907">MKIWWSILLHDRWSSLAYGTPPHIRRSQYDVPLPIPGYLSDWERDHEANAVFIELMNLTDVLDHCLEQVYTIRTETQGSSKNLELELNKWVDSLTGDIRKIIIRGSNLNIPGASNLRLAYLATRLLLWRIDLDRERQAPGTNAEQMANRVMEARRTAEDIVVLVQELGEAQLGDYWLPVVAFTFSATVTFLIRCALETEQAAGLAQSGSLRMASDLLDSLRSHHKNFGWDLGDICLAQHSDVIDKLLKSEPPIESSGETNVELRQNFVPDMAFIDDMFPSTWDILQIME</sequence>
<evidence type="ECO:0000259" key="2">
    <source>
        <dbReference type="Pfam" id="PF04082"/>
    </source>
</evidence>
<proteinExistence type="predicted"/>
<dbReference type="InterPro" id="IPR007219">
    <property type="entry name" value="XnlR_reg_dom"/>
</dbReference>
<dbReference type="GO" id="GO:0005634">
    <property type="term" value="C:nucleus"/>
    <property type="evidence" value="ECO:0007669"/>
    <property type="project" value="TreeGrafter"/>
</dbReference>
<dbReference type="GO" id="GO:0006351">
    <property type="term" value="P:DNA-templated transcription"/>
    <property type="evidence" value="ECO:0007669"/>
    <property type="project" value="InterPro"/>
</dbReference>
<dbReference type="GO" id="GO:0008270">
    <property type="term" value="F:zinc ion binding"/>
    <property type="evidence" value="ECO:0007669"/>
    <property type="project" value="InterPro"/>
</dbReference>
<name>A0A9P5KZV1_PENCR</name>
<feature type="domain" description="Xylanolytic transcriptional activator regulatory" evidence="2">
    <location>
        <begin position="2"/>
        <end position="91"/>
    </location>
</feature>